<dbReference type="STRING" id="225324.SAMN02745126_05323"/>
<dbReference type="Proteomes" id="UP000190092">
    <property type="component" value="Unassembled WGS sequence"/>
</dbReference>
<protein>
    <submittedName>
        <fullName evidence="1">Uncharacterized nucleotidyltransferase</fullName>
    </submittedName>
</protein>
<reference evidence="2" key="1">
    <citation type="submission" date="2017-02" db="EMBL/GenBank/DDBJ databases">
        <authorList>
            <person name="Varghese N."/>
            <person name="Submissions S."/>
        </authorList>
    </citation>
    <scope>NUCLEOTIDE SEQUENCE [LARGE SCALE GENOMIC DNA]</scope>
    <source>
        <strain evidence="2">ATCC 27094</strain>
    </source>
</reference>
<dbReference type="AlphaFoldDB" id="A0A1T4SZ05"/>
<keyword evidence="2" id="KW-1185">Reference proteome</keyword>
<dbReference type="EMBL" id="FUWJ01000011">
    <property type="protein sequence ID" value="SKA33362.1"/>
    <property type="molecule type" value="Genomic_DNA"/>
</dbReference>
<evidence type="ECO:0000313" key="1">
    <source>
        <dbReference type="EMBL" id="SKA33362.1"/>
    </source>
</evidence>
<dbReference type="OrthoDB" id="9773927at2"/>
<name>A0A1T4SZ05_9HYPH</name>
<dbReference type="Gene3D" id="3.30.460.40">
    <property type="match status" value="1"/>
</dbReference>
<evidence type="ECO:0000313" key="2">
    <source>
        <dbReference type="Proteomes" id="UP000190092"/>
    </source>
</evidence>
<organism evidence="1 2">
    <name type="scientific">Enhydrobacter aerosaccus</name>
    <dbReference type="NCBI Taxonomy" id="225324"/>
    <lineage>
        <taxon>Bacteria</taxon>
        <taxon>Pseudomonadati</taxon>
        <taxon>Pseudomonadota</taxon>
        <taxon>Alphaproteobacteria</taxon>
        <taxon>Hyphomicrobiales</taxon>
        <taxon>Enhydrobacter</taxon>
    </lineage>
</organism>
<keyword evidence="1" id="KW-0808">Transferase</keyword>
<dbReference type="InterPro" id="IPR039498">
    <property type="entry name" value="NTP_transf_5"/>
</dbReference>
<dbReference type="GO" id="GO:0016740">
    <property type="term" value="F:transferase activity"/>
    <property type="evidence" value="ECO:0007669"/>
    <property type="project" value="UniProtKB-KW"/>
</dbReference>
<sequence>MASVAEHREGEREFALLCLAVRPQPDFDGLKTILQQGVDESVLLRLAERHGVRPGLIQSLAALSWERVPRPVRQELEAFQHRHLIRTLALANELRGVAALLGTSGIAFAAFKGPTLALSLYGGVAAREYGDIDIIVREDRVADAERQLKTLGYHLPGDDPAYRHAFLGYQRQYELVRDDTESAIDLHWAFSGSHVPFPLATDEIWSGLQPVPIGGRDIPTLQGPELALLLAGHGTKERWGCLKWVCDFALLMDRHPDLDWMAVHRRAAQHDCGDAVLLGCAMARDVLEQPVPSALDAQLTASKRVRSLSRLLVERLQEGPWPAGEPENFTDFDLCERPLDRVKATLKIVFTPTGSDHAAMPLPQALWPAYYLTRPFRLASRLLTRSRP</sequence>
<proteinExistence type="predicted"/>
<accession>A0A1T4SZ05</accession>
<gene>
    <name evidence="1" type="ORF">SAMN02745126_05323</name>
</gene>
<dbReference type="Pfam" id="PF14907">
    <property type="entry name" value="NTP_transf_5"/>
    <property type="match status" value="1"/>
</dbReference>